<protein>
    <recommendedName>
        <fullName evidence="3">DUF488 domain-containing protein</fullName>
    </recommendedName>
</protein>
<dbReference type="PANTHER" id="PTHR39337:SF1">
    <property type="entry name" value="BLR5642 PROTEIN"/>
    <property type="match status" value="1"/>
</dbReference>
<evidence type="ECO:0008006" key="3">
    <source>
        <dbReference type="Google" id="ProtNLM"/>
    </source>
</evidence>
<dbReference type="InterPro" id="IPR014519">
    <property type="entry name" value="UCP024492"/>
</dbReference>
<dbReference type="EMBL" id="CP002588">
    <property type="protein sequence ID" value="AEA47233.1"/>
    <property type="molecule type" value="Genomic_DNA"/>
</dbReference>
<dbReference type="eggNOG" id="arCOG00723">
    <property type="taxonomic scope" value="Archaea"/>
</dbReference>
<evidence type="ECO:0000313" key="1">
    <source>
        <dbReference type="EMBL" id="AEA47233.1"/>
    </source>
</evidence>
<dbReference type="HOGENOM" id="CLU_077467_0_1_2"/>
<evidence type="ECO:0000313" key="2">
    <source>
        <dbReference type="Proteomes" id="UP000008136"/>
    </source>
</evidence>
<proteinExistence type="predicted"/>
<gene>
    <name evidence="1" type="ordered locus">Arcve_1226</name>
</gene>
<dbReference type="Pfam" id="PF04343">
    <property type="entry name" value="DUF488"/>
    <property type="match status" value="1"/>
</dbReference>
<dbReference type="Proteomes" id="UP000008136">
    <property type="component" value="Chromosome"/>
</dbReference>
<organism evidence="1 2">
    <name type="scientific">Archaeoglobus veneficus (strain DSM 11195 / SNP6)</name>
    <dbReference type="NCBI Taxonomy" id="693661"/>
    <lineage>
        <taxon>Archaea</taxon>
        <taxon>Methanobacteriati</taxon>
        <taxon>Methanobacteriota</taxon>
        <taxon>Archaeoglobi</taxon>
        <taxon>Archaeoglobales</taxon>
        <taxon>Archaeoglobaceae</taxon>
        <taxon>Archaeoglobus</taxon>
    </lineage>
</organism>
<dbReference type="PANTHER" id="PTHR39337">
    <property type="entry name" value="BLR5642 PROTEIN"/>
    <property type="match status" value="1"/>
</dbReference>
<keyword evidence="2" id="KW-1185">Reference proteome</keyword>
<name>F2KMN6_ARCVS</name>
<reference evidence="1 2" key="1">
    <citation type="submission" date="2011-03" db="EMBL/GenBank/DDBJ databases">
        <title>The complete genome of Archaeoglobus veneficus SNP6.</title>
        <authorList>
            <consortium name="US DOE Joint Genome Institute (JGI-PGF)"/>
            <person name="Lucas S."/>
            <person name="Copeland A."/>
            <person name="Lapidus A."/>
            <person name="Bruce D."/>
            <person name="Goodwin L."/>
            <person name="Pitluck S."/>
            <person name="Kyrpides N."/>
            <person name="Mavromatis K."/>
            <person name="Pagani I."/>
            <person name="Ivanova N."/>
            <person name="Mikhailova N."/>
            <person name="Lu M."/>
            <person name="Detter J.C."/>
            <person name="Tapia R."/>
            <person name="Han C."/>
            <person name="Land M."/>
            <person name="Hauser L."/>
            <person name="Markowitz V."/>
            <person name="Cheng J.-F."/>
            <person name="Hugenholtz P."/>
            <person name="Woyke T."/>
            <person name="Wu D."/>
            <person name="Spring S."/>
            <person name="Brambilla E."/>
            <person name="Klenk H.-P."/>
            <person name="Eisen J.A."/>
        </authorList>
    </citation>
    <scope>NUCLEOTIDE SEQUENCE [LARGE SCALE GENOMIC DNA]</scope>
    <source>
        <strain>SNP6</strain>
    </source>
</reference>
<dbReference type="RefSeq" id="WP_013683895.1">
    <property type="nucleotide sequence ID" value="NC_015320.1"/>
</dbReference>
<dbReference type="GeneID" id="10394343"/>
<accession>F2KMN6</accession>
<dbReference type="InterPro" id="IPR007438">
    <property type="entry name" value="DUF488"/>
</dbReference>
<dbReference type="KEGG" id="ave:Arcve_1226"/>
<dbReference type="STRING" id="693661.Arcve_1226"/>
<dbReference type="PIRSF" id="PIRSF024492">
    <property type="entry name" value="UCP024492"/>
    <property type="match status" value="1"/>
</dbReference>
<sequence length="182" mass="21527">MKAHVIEVYTIGHSNRTIAEFVRLLKKYGIQTLVDVRRFPTSKHEHFKKERLEEILAKEGIEYFWMSELGGYRRNGLKDSPNIAIKSKGFRNYADYMTSDEFKKAISRLIKIASEKRVAIMCAERFFWRCHRKFISDYLTMRGVKVVHIINDRVRIHRLSAQARIVGENLIYDVVENDIPYQ</sequence>
<dbReference type="AlphaFoldDB" id="F2KMN6"/>